<reference evidence="2" key="1">
    <citation type="journal article" date="2019" name="Int. J. Syst. Evol. Microbiol.">
        <title>The Global Catalogue of Microorganisms (GCM) 10K type strain sequencing project: providing services to taxonomists for standard genome sequencing and annotation.</title>
        <authorList>
            <consortium name="The Broad Institute Genomics Platform"/>
            <consortium name="The Broad Institute Genome Sequencing Center for Infectious Disease"/>
            <person name="Wu L."/>
            <person name="Ma J."/>
        </authorList>
    </citation>
    <scope>NUCLEOTIDE SEQUENCE [LARGE SCALE GENOMIC DNA]</scope>
    <source>
        <strain evidence="2">NBRC 103632</strain>
    </source>
</reference>
<name>A0AA37TN01_9HYPH</name>
<sequence length="440" mass="48616">MRLTEETGTDHRPSDEAWIGNLIRHWREDPGASYRTWFLWEERIKNFRSIRRGLQAVIDEIRADAFGNAYRGSSLETVVHSIAEQRQVFKGADHAFLWKPKLRIPDIYEDRANQVAFGRFLDACLCCSAEDGVLAAIHGLDRQRIKGLGPAAANLLYFLHPTLVPPFNTAIVKGYNAIAGANVKLGKWDEYLAMRRGIVALNAAHRGLLSNDYGAIAGFLFDVGSGRYPLPERDGAAALARWREDLDRVRAEAAATASKAALAAREADHTHTEVQGWLRDLGLALGFDVWIASNDGNRPYASGRLSDGCLDRLPGRLTANGSAEMVRLIDVIWLDKADGDVAAAFEVEHTTSIYSGIVRMLDLALGVEGGAARNFFLVAPDNREEDVRAQFARPAFSRVAELDLRYLPYSELRGHRETIARFGSGLKGVLAIAKPVGRPR</sequence>
<accession>A0AA37TN01</accession>
<dbReference type="Proteomes" id="UP001157440">
    <property type="component" value="Unassembled WGS sequence"/>
</dbReference>
<protein>
    <recommendedName>
        <fullName evidence="3">Type II restriction endonuclease</fullName>
    </recommendedName>
</protein>
<proteinExistence type="predicted"/>
<keyword evidence="2" id="KW-1185">Reference proteome</keyword>
<evidence type="ECO:0000313" key="2">
    <source>
        <dbReference type="Proteomes" id="UP001157440"/>
    </source>
</evidence>
<dbReference type="EMBL" id="BSPL01000023">
    <property type="protein sequence ID" value="GLS72481.1"/>
    <property type="molecule type" value="Genomic_DNA"/>
</dbReference>
<organism evidence="1 2">
    <name type="scientific">Methylobacterium tardum</name>
    <dbReference type="NCBI Taxonomy" id="374432"/>
    <lineage>
        <taxon>Bacteria</taxon>
        <taxon>Pseudomonadati</taxon>
        <taxon>Pseudomonadota</taxon>
        <taxon>Alphaproteobacteria</taxon>
        <taxon>Hyphomicrobiales</taxon>
        <taxon>Methylobacteriaceae</taxon>
        <taxon>Methylobacterium</taxon>
    </lineage>
</organism>
<evidence type="ECO:0008006" key="3">
    <source>
        <dbReference type="Google" id="ProtNLM"/>
    </source>
</evidence>
<comment type="caution">
    <text evidence="1">The sequence shown here is derived from an EMBL/GenBank/DDBJ whole genome shotgun (WGS) entry which is preliminary data.</text>
</comment>
<evidence type="ECO:0000313" key="1">
    <source>
        <dbReference type="EMBL" id="GLS72481.1"/>
    </source>
</evidence>
<dbReference type="RefSeq" id="WP_050735159.1">
    <property type="nucleotide sequence ID" value="NZ_BPQZ01000004.1"/>
</dbReference>
<dbReference type="AlphaFoldDB" id="A0AA37TN01"/>
<gene>
    <name evidence="1" type="ORF">GCM10007890_44960</name>
</gene>